<sequence>MKKLNIKTLITAFTALILTVSQTTFACTSFNYVAPDGSRIVGHSMELPVEAHEHLALIPRGHQFAEDGIKALYGFVAMQHGTGDATTISSGMNEHGVSITAQELGMSVYASQGKGDLSHWNVPAYILGNAKSVDHAVELLSKLSIYQGNDVFGTMGTHWSIQDNDRAIVVEVESAMGIPTVYESVGAMANSPSYDTQIVIAKEKFNNAQDLRKVDRNQVESVGVYGNQTSPDRFQRAIFLNATADFSRDDSKAAILNHTWNMLNTFDIAQGTLYWTWLAPEPQTVTHFTVHDLKEKAYYYRTYKDMNIKKVDVNAIDWATAKYSSSDIYKSVTKYENVTF</sequence>
<evidence type="ECO:0000259" key="4">
    <source>
        <dbReference type="Pfam" id="PF02275"/>
    </source>
</evidence>
<dbReference type="Proteomes" id="UP000576082">
    <property type="component" value="Unassembled WGS sequence"/>
</dbReference>
<dbReference type="InterPro" id="IPR029055">
    <property type="entry name" value="Ntn_hydrolases_N"/>
</dbReference>
<dbReference type="InterPro" id="IPR029132">
    <property type="entry name" value="CBAH/NAAA_C"/>
</dbReference>
<comment type="caution">
    <text evidence="5">The sequence shown here is derived from an EMBL/GenBank/DDBJ whole genome shotgun (WGS) entry which is preliminary data.</text>
</comment>
<dbReference type="Pfam" id="PF02275">
    <property type="entry name" value="CBAH"/>
    <property type="match status" value="1"/>
</dbReference>
<accession>A0A7X9P0P7</accession>
<dbReference type="AlphaFoldDB" id="A0A7X9P0P7"/>
<feature type="domain" description="Choloylglycine hydrolase/NAAA C-terminal" evidence="4">
    <location>
        <begin position="27"/>
        <end position="315"/>
    </location>
</feature>
<dbReference type="InterPro" id="IPR052193">
    <property type="entry name" value="Peptidase_C59"/>
</dbReference>
<proteinExistence type="inferred from homology"/>
<organism evidence="5 6">
    <name type="scientific">Flammeovirga aprica JL-4</name>
    <dbReference type="NCBI Taxonomy" id="694437"/>
    <lineage>
        <taxon>Bacteria</taxon>
        <taxon>Pseudomonadati</taxon>
        <taxon>Bacteroidota</taxon>
        <taxon>Cytophagia</taxon>
        <taxon>Cytophagales</taxon>
        <taxon>Flammeovirgaceae</taxon>
        <taxon>Flammeovirga</taxon>
    </lineage>
</organism>
<evidence type="ECO:0000256" key="1">
    <source>
        <dbReference type="ARBA" id="ARBA00006625"/>
    </source>
</evidence>
<keyword evidence="3" id="KW-0732">Signal</keyword>
<protein>
    <submittedName>
        <fullName evidence="5">Linear amide C-N hydrolase</fullName>
    </submittedName>
</protein>
<evidence type="ECO:0000313" key="5">
    <source>
        <dbReference type="EMBL" id="NME66862.1"/>
    </source>
</evidence>
<dbReference type="Gene3D" id="3.60.60.10">
    <property type="entry name" value="Penicillin V Acylase, Chain A"/>
    <property type="match status" value="1"/>
</dbReference>
<keyword evidence="6" id="KW-1185">Reference proteome</keyword>
<feature type="signal peptide" evidence="3">
    <location>
        <begin position="1"/>
        <end position="26"/>
    </location>
</feature>
<dbReference type="PANTHER" id="PTHR35527:SF2">
    <property type="entry name" value="HYDROLASE"/>
    <property type="match status" value="1"/>
</dbReference>
<dbReference type="EMBL" id="JABANE010000005">
    <property type="protein sequence ID" value="NME66862.1"/>
    <property type="molecule type" value="Genomic_DNA"/>
</dbReference>
<evidence type="ECO:0000256" key="3">
    <source>
        <dbReference type="SAM" id="SignalP"/>
    </source>
</evidence>
<dbReference type="PROSITE" id="PS51257">
    <property type="entry name" value="PROKAR_LIPOPROTEIN"/>
    <property type="match status" value="1"/>
</dbReference>
<dbReference type="RefSeq" id="WP_169654753.1">
    <property type="nucleotide sequence ID" value="NZ_JABANE010000005.1"/>
</dbReference>
<name>A0A7X9P0P7_9BACT</name>
<keyword evidence="2 5" id="KW-0378">Hydrolase</keyword>
<dbReference type="PANTHER" id="PTHR35527">
    <property type="entry name" value="CHOLOYLGLYCINE HYDROLASE"/>
    <property type="match status" value="1"/>
</dbReference>
<comment type="similarity">
    <text evidence="1">Belongs to the peptidase C59 family.</text>
</comment>
<reference evidence="5 6" key="1">
    <citation type="submission" date="2020-04" db="EMBL/GenBank/DDBJ databases">
        <title>Flammeovirga sp. SR4, a novel species isolated from seawater.</title>
        <authorList>
            <person name="Wang X."/>
        </authorList>
    </citation>
    <scope>NUCLEOTIDE SEQUENCE [LARGE SCALE GENOMIC DNA]</scope>
    <source>
        <strain evidence="5 6">ATCC 23126</strain>
    </source>
</reference>
<gene>
    <name evidence="5" type="ORF">HHU12_02690</name>
</gene>
<dbReference type="SUPFAM" id="SSF56235">
    <property type="entry name" value="N-terminal nucleophile aminohydrolases (Ntn hydrolases)"/>
    <property type="match status" value="1"/>
</dbReference>
<feature type="chain" id="PRO_5030972087" evidence="3">
    <location>
        <begin position="27"/>
        <end position="340"/>
    </location>
</feature>
<evidence type="ECO:0000313" key="6">
    <source>
        <dbReference type="Proteomes" id="UP000576082"/>
    </source>
</evidence>
<evidence type="ECO:0000256" key="2">
    <source>
        <dbReference type="ARBA" id="ARBA00022801"/>
    </source>
</evidence>
<dbReference type="GO" id="GO:0016787">
    <property type="term" value="F:hydrolase activity"/>
    <property type="evidence" value="ECO:0007669"/>
    <property type="project" value="UniProtKB-KW"/>
</dbReference>